<sequence>MRLCLHVCVTLSAANKIPCLSPQQSGPSLAFYAISRNLRSTSAAVVIQISGPSDNPQLRTPSSQLSQIALVRDQSGEALPNLNGREQTGLFI</sequence>
<organism evidence="1 2">
    <name type="scientific">Pleurotus eryngii</name>
    <name type="common">Boletus of the steppes</name>
    <dbReference type="NCBI Taxonomy" id="5323"/>
    <lineage>
        <taxon>Eukaryota</taxon>
        <taxon>Fungi</taxon>
        <taxon>Dikarya</taxon>
        <taxon>Basidiomycota</taxon>
        <taxon>Agaricomycotina</taxon>
        <taxon>Agaricomycetes</taxon>
        <taxon>Agaricomycetidae</taxon>
        <taxon>Agaricales</taxon>
        <taxon>Pleurotineae</taxon>
        <taxon>Pleurotaceae</taxon>
        <taxon>Pleurotus</taxon>
    </lineage>
</organism>
<comment type="caution">
    <text evidence="1">The sequence shown here is derived from an EMBL/GenBank/DDBJ whole genome shotgun (WGS) entry which is preliminary data.</text>
</comment>
<protein>
    <submittedName>
        <fullName evidence="1">Uncharacterized protein</fullName>
    </submittedName>
</protein>
<proteinExistence type="predicted"/>
<keyword evidence="2" id="KW-1185">Reference proteome</keyword>
<name>A0A9P5ZSE5_PLEER</name>
<dbReference type="EMBL" id="MU154611">
    <property type="protein sequence ID" value="KAF9491835.1"/>
    <property type="molecule type" value="Genomic_DNA"/>
</dbReference>
<evidence type="ECO:0000313" key="1">
    <source>
        <dbReference type="EMBL" id="KAF9491835.1"/>
    </source>
</evidence>
<gene>
    <name evidence="1" type="ORF">BDN71DRAFT_1452262</name>
</gene>
<dbReference type="AlphaFoldDB" id="A0A9P5ZSE5"/>
<dbReference type="Proteomes" id="UP000807025">
    <property type="component" value="Unassembled WGS sequence"/>
</dbReference>
<evidence type="ECO:0000313" key="2">
    <source>
        <dbReference type="Proteomes" id="UP000807025"/>
    </source>
</evidence>
<reference evidence="1" key="1">
    <citation type="submission" date="2020-11" db="EMBL/GenBank/DDBJ databases">
        <authorList>
            <consortium name="DOE Joint Genome Institute"/>
            <person name="Ahrendt S."/>
            <person name="Riley R."/>
            <person name="Andreopoulos W."/>
            <person name="Labutti K."/>
            <person name="Pangilinan J."/>
            <person name="Ruiz-Duenas F.J."/>
            <person name="Barrasa J.M."/>
            <person name="Sanchez-Garcia M."/>
            <person name="Camarero S."/>
            <person name="Miyauchi S."/>
            <person name="Serrano A."/>
            <person name="Linde D."/>
            <person name="Babiker R."/>
            <person name="Drula E."/>
            <person name="Ayuso-Fernandez I."/>
            <person name="Pacheco R."/>
            <person name="Padilla G."/>
            <person name="Ferreira P."/>
            <person name="Barriuso J."/>
            <person name="Kellner H."/>
            <person name="Castanera R."/>
            <person name="Alfaro M."/>
            <person name="Ramirez L."/>
            <person name="Pisabarro A.G."/>
            <person name="Kuo A."/>
            <person name="Tritt A."/>
            <person name="Lipzen A."/>
            <person name="He G."/>
            <person name="Yan M."/>
            <person name="Ng V."/>
            <person name="Cullen D."/>
            <person name="Martin F."/>
            <person name="Rosso M.-N."/>
            <person name="Henrissat B."/>
            <person name="Hibbett D."/>
            <person name="Martinez A.T."/>
            <person name="Grigoriev I.V."/>
        </authorList>
    </citation>
    <scope>NUCLEOTIDE SEQUENCE</scope>
    <source>
        <strain evidence="1">ATCC 90797</strain>
    </source>
</reference>
<accession>A0A9P5ZSE5</accession>